<proteinExistence type="predicted"/>
<keyword evidence="1" id="KW-0456">Lyase</keyword>
<dbReference type="EMBL" id="JAUSSY010000019">
    <property type="protein sequence ID" value="MDQ0120829.1"/>
    <property type="molecule type" value="Genomic_DNA"/>
</dbReference>
<dbReference type="GO" id="GO:0046421">
    <property type="term" value="F:methylisocitrate lyase activity"/>
    <property type="evidence" value="ECO:0007669"/>
    <property type="project" value="UniProtKB-EC"/>
</dbReference>
<sequence length="300" mass="32302">MSTLRQQLKAGGIVVPGAHDALSAVLAERAGFEAVYLSGFAFEATQLGAPDMALSTMPELAAHAARMVEATNAAVICDIDTGFGGPNSVRRTIRAFERAGVAAVQIEDQAEPKRCPFLGGRKVLERSAAVGRVRTAVEARRADDLLIIARTDADGISTQEVVERSRLYAEAGADLVMPMVRNLDGRPITDRTPAERMEIYADLARRIDHPMVALDPPPGFTPQDVLDVGVAMVVMPLASLEAGTTALIDYYDAVHSRGDAGRYFAEHPKKLTADLQMMRVLGLDDYLRREMDAAPADQTA</sequence>
<dbReference type="InterPro" id="IPR015813">
    <property type="entry name" value="Pyrv/PenolPyrv_kinase-like_dom"/>
</dbReference>
<dbReference type="RefSeq" id="WP_307493115.1">
    <property type="nucleotide sequence ID" value="NZ_JAUSSY010000019.1"/>
</dbReference>
<protein>
    <submittedName>
        <fullName evidence="1">Methylisocitrate lyase</fullName>
        <ecNumber evidence="1">4.1.3.30</ecNumber>
    </submittedName>
</protein>
<dbReference type="Pfam" id="PF13714">
    <property type="entry name" value="PEP_mutase"/>
    <property type="match status" value="1"/>
</dbReference>
<dbReference type="CDD" id="cd00377">
    <property type="entry name" value="ICL_PEPM"/>
    <property type="match status" value="1"/>
</dbReference>
<reference evidence="1 2" key="1">
    <citation type="submission" date="2023-07" db="EMBL/GenBank/DDBJ databases">
        <title>Sorghum-associated microbial communities from plants grown in Nebraska, USA.</title>
        <authorList>
            <person name="Schachtman D."/>
        </authorList>
    </citation>
    <scope>NUCLEOTIDE SEQUENCE [LARGE SCALE GENOMIC DNA]</scope>
    <source>
        <strain evidence="1 2">DS994</strain>
    </source>
</reference>
<comment type="caution">
    <text evidence="1">The sequence shown here is derived from an EMBL/GenBank/DDBJ whole genome shotgun (WGS) entry which is preliminary data.</text>
</comment>
<dbReference type="InterPro" id="IPR039556">
    <property type="entry name" value="ICL/PEPM"/>
</dbReference>
<dbReference type="EC" id="4.1.3.30" evidence="1"/>
<organism evidence="1 2">
    <name type="scientific">Pseudarthrobacter defluvii</name>
    <dbReference type="NCBI Taxonomy" id="410837"/>
    <lineage>
        <taxon>Bacteria</taxon>
        <taxon>Bacillati</taxon>
        <taxon>Actinomycetota</taxon>
        <taxon>Actinomycetes</taxon>
        <taxon>Micrococcales</taxon>
        <taxon>Micrococcaceae</taxon>
        <taxon>Pseudarthrobacter</taxon>
    </lineage>
</organism>
<name>A0ABT9UMF9_9MICC</name>
<gene>
    <name evidence="1" type="ORF">J2T22_004039</name>
</gene>
<dbReference type="InterPro" id="IPR040442">
    <property type="entry name" value="Pyrv_kinase-like_dom_sf"/>
</dbReference>
<evidence type="ECO:0000313" key="2">
    <source>
        <dbReference type="Proteomes" id="UP001226389"/>
    </source>
</evidence>
<dbReference type="SUPFAM" id="SSF51621">
    <property type="entry name" value="Phosphoenolpyruvate/pyruvate domain"/>
    <property type="match status" value="1"/>
</dbReference>
<dbReference type="Gene3D" id="3.20.20.60">
    <property type="entry name" value="Phosphoenolpyruvate-binding domains"/>
    <property type="match status" value="1"/>
</dbReference>
<evidence type="ECO:0000313" key="1">
    <source>
        <dbReference type="EMBL" id="MDQ0120829.1"/>
    </source>
</evidence>
<dbReference type="PANTHER" id="PTHR42905:SF5">
    <property type="entry name" value="CARBOXYVINYL-CARBOXYPHOSPHONATE PHOSPHORYLMUTASE, CHLOROPLASTIC"/>
    <property type="match status" value="1"/>
</dbReference>
<accession>A0ABT9UMF9</accession>
<keyword evidence="2" id="KW-1185">Reference proteome</keyword>
<dbReference type="Proteomes" id="UP001226389">
    <property type="component" value="Unassembled WGS sequence"/>
</dbReference>
<dbReference type="PANTHER" id="PTHR42905">
    <property type="entry name" value="PHOSPHOENOLPYRUVATE CARBOXYLASE"/>
    <property type="match status" value="1"/>
</dbReference>